<keyword evidence="3" id="KW-1185">Reference proteome</keyword>
<dbReference type="EMBL" id="OZ034817">
    <property type="protein sequence ID" value="CAL1383235.1"/>
    <property type="molecule type" value="Genomic_DNA"/>
</dbReference>
<sequence length="203" mass="22848">MDLVSFLCRILKLTTGLPSTTFSTRFQLFYVSTIYRFKSGRVWKGGFKVEQLPQPPLSPPVMPSSPFHCYVDDVVHVESHGAVRMVIVDGMGSIVFVMGSRYESMVNPYLVELQAFQDAIRWCGMHGIQGVEFLGDAQVVVDQICCDVTMNARGGDILQEINGWKQQMSDLAVRFIGRQSNRVVHLVAKKALSLCPIYWYFGV</sequence>
<dbReference type="GO" id="GO:0003676">
    <property type="term" value="F:nucleic acid binding"/>
    <property type="evidence" value="ECO:0007669"/>
    <property type="project" value="InterPro"/>
</dbReference>
<evidence type="ECO:0000313" key="3">
    <source>
        <dbReference type="Proteomes" id="UP001497516"/>
    </source>
</evidence>
<proteinExistence type="predicted"/>
<dbReference type="PANTHER" id="PTHR47723">
    <property type="entry name" value="OS05G0353850 PROTEIN"/>
    <property type="match status" value="1"/>
</dbReference>
<name>A0AAV2EBG4_9ROSI</name>
<accession>A0AAV2EBG4</accession>
<dbReference type="InterPro" id="IPR053151">
    <property type="entry name" value="RNase_H-like"/>
</dbReference>
<reference evidence="2 3" key="1">
    <citation type="submission" date="2024-04" db="EMBL/GenBank/DDBJ databases">
        <authorList>
            <person name="Fracassetti M."/>
        </authorList>
    </citation>
    <scope>NUCLEOTIDE SEQUENCE [LARGE SCALE GENOMIC DNA]</scope>
</reference>
<dbReference type="GO" id="GO:0004523">
    <property type="term" value="F:RNA-DNA hybrid ribonuclease activity"/>
    <property type="evidence" value="ECO:0007669"/>
    <property type="project" value="InterPro"/>
</dbReference>
<evidence type="ECO:0000259" key="1">
    <source>
        <dbReference type="Pfam" id="PF13456"/>
    </source>
</evidence>
<dbReference type="Pfam" id="PF13456">
    <property type="entry name" value="RVT_3"/>
    <property type="match status" value="1"/>
</dbReference>
<dbReference type="InterPro" id="IPR002156">
    <property type="entry name" value="RNaseH_domain"/>
</dbReference>
<dbReference type="InterPro" id="IPR036397">
    <property type="entry name" value="RNaseH_sf"/>
</dbReference>
<feature type="domain" description="RNase H type-1" evidence="1">
    <location>
        <begin position="75"/>
        <end position="191"/>
    </location>
</feature>
<dbReference type="Gene3D" id="3.30.420.10">
    <property type="entry name" value="Ribonuclease H-like superfamily/Ribonuclease H"/>
    <property type="match status" value="1"/>
</dbReference>
<evidence type="ECO:0000313" key="2">
    <source>
        <dbReference type="EMBL" id="CAL1383235.1"/>
    </source>
</evidence>
<dbReference type="AlphaFoldDB" id="A0AAV2EBG4"/>
<protein>
    <recommendedName>
        <fullName evidence="1">RNase H type-1 domain-containing protein</fullName>
    </recommendedName>
</protein>
<organism evidence="2 3">
    <name type="scientific">Linum trigynum</name>
    <dbReference type="NCBI Taxonomy" id="586398"/>
    <lineage>
        <taxon>Eukaryota</taxon>
        <taxon>Viridiplantae</taxon>
        <taxon>Streptophyta</taxon>
        <taxon>Embryophyta</taxon>
        <taxon>Tracheophyta</taxon>
        <taxon>Spermatophyta</taxon>
        <taxon>Magnoliopsida</taxon>
        <taxon>eudicotyledons</taxon>
        <taxon>Gunneridae</taxon>
        <taxon>Pentapetalae</taxon>
        <taxon>rosids</taxon>
        <taxon>fabids</taxon>
        <taxon>Malpighiales</taxon>
        <taxon>Linaceae</taxon>
        <taxon>Linum</taxon>
    </lineage>
</organism>
<dbReference type="PANTHER" id="PTHR47723:SF24">
    <property type="entry name" value="RNASE H TYPE-1 DOMAIN-CONTAINING PROTEIN"/>
    <property type="match status" value="1"/>
</dbReference>
<gene>
    <name evidence="2" type="ORF">LTRI10_LOCUS24520</name>
</gene>
<dbReference type="Proteomes" id="UP001497516">
    <property type="component" value="Chromosome 4"/>
</dbReference>